<dbReference type="Proteomes" id="UP000315017">
    <property type="component" value="Chromosome"/>
</dbReference>
<dbReference type="SUPFAM" id="SSF53790">
    <property type="entry name" value="Tetrapyrrole methylase"/>
    <property type="match status" value="1"/>
</dbReference>
<dbReference type="EMBL" id="CP036274">
    <property type="protein sequence ID" value="QDU25215.1"/>
    <property type="molecule type" value="Genomic_DNA"/>
</dbReference>
<dbReference type="InterPro" id="IPR000878">
    <property type="entry name" value="4pyrrol_Mease"/>
</dbReference>
<dbReference type="NCBIfam" id="TIGR02467">
    <property type="entry name" value="CbiE"/>
    <property type="match status" value="1"/>
</dbReference>
<protein>
    <submittedName>
        <fullName evidence="7">Precorrin-6Y C(5,15)-methyltransferase [decarboxylating]</fullName>
        <ecNumber evidence="7">2.1.1.132</ecNumber>
    </submittedName>
</protein>
<dbReference type="InterPro" id="IPR035996">
    <property type="entry name" value="4pyrrol_Methylase_sf"/>
</dbReference>
<dbReference type="InterPro" id="IPR006365">
    <property type="entry name" value="Cbl_synth_CobL"/>
</dbReference>
<dbReference type="UniPathway" id="UPA00148"/>
<keyword evidence="8" id="KW-1185">Reference proteome</keyword>
<evidence type="ECO:0000256" key="2">
    <source>
        <dbReference type="ARBA" id="ARBA00022573"/>
    </source>
</evidence>
<dbReference type="InterPro" id="IPR014776">
    <property type="entry name" value="4pyrrole_Mease_sub2"/>
</dbReference>
<evidence type="ECO:0000313" key="7">
    <source>
        <dbReference type="EMBL" id="QDU25215.1"/>
    </source>
</evidence>
<dbReference type="PIRSF" id="PIRSF036428">
    <property type="entry name" value="CobL"/>
    <property type="match status" value="1"/>
</dbReference>
<dbReference type="InterPro" id="IPR014777">
    <property type="entry name" value="4pyrrole_Mease_sub1"/>
</dbReference>
<keyword evidence="4 7" id="KW-0808">Transferase</keyword>
<organism evidence="7 8">
    <name type="scientific">Anatilimnocola aggregata</name>
    <dbReference type="NCBI Taxonomy" id="2528021"/>
    <lineage>
        <taxon>Bacteria</taxon>
        <taxon>Pseudomonadati</taxon>
        <taxon>Planctomycetota</taxon>
        <taxon>Planctomycetia</taxon>
        <taxon>Pirellulales</taxon>
        <taxon>Pirellulaceae</taxon>
        <taxon>Anatilimnocola</taxon>
    </lineage>
</organism>
<keyword evidence="2" id="KW-0169">Cobalamin biosynthesis</keyword>
<dbReference type="InterPro" id="IPR014008">
    <property type="entry name" value="Cbl_synth_MTase_CbiT"/>
</dbReference>
<name>A0A517Y4Q7_9BACT</name>
<dbReference type="Pfam" id="PF01135">
    <property type="entry name" value="PCMT"/>
    <property type="match status" value="1"/>
</dbReference>
<dbReference type="CDD" id="cd02440">
    <property type="entry name" value="AdoMet_MTases"/>
    <property type="match status" value="1"/>
</dbReference>
<dbReference type="SUPFAM" id="SSF53335">
    <property type="entry name" value="S-adenosyl-L-methionine-dependent methyltransferases"/>
    <property type="match status" value="1"/>
</dbReference>
<dbReference type="EC" id="2.1.1.132" evidence="7"/>
<evidence type="ECO:0000256" key="1">
    <source>
        <dbReference type="ARBA" id="ARBA00004953"/>
    </source>
</evidence>
<dbReference type="OrthoDB" id="9780707at2"/>
<dbReference type="KEGG" id="aagg:ETAA8_02780"/>
<feature type="domain" description="Tetrapyrrole methylase" evidence="6">
    <location>
        <begin position="3"/>
        <end position="190"/>
    </location>
</feature>
<dbReference type="Pfam" id="PF00590">
    <property type="entry name" value="TP_methylase"/>
    <property type="match status" value="1"/>
</dbReference>
<evidence type="ECO:0000313" key="8">
    <source>
        <dbReference type="Proteomes" id="UP000315017"/>
    </source>
</evidence>
<dbReference type="GO" id="GO:0046025">
    <property type="term" value="F:precorrin-6Y C5,15-methyltransferase (decarboxylating) activity"/>
    <property type="evidence" value="ECO:0007669"/>
    <property type="project" value="UniProtKB-EC"/>
</dbReference>
<dbReference type="GO" id="GO:0009236">
    <property type="term" value="P:cobalamin biosynthetic process"/>
    <property type="evidence" value="ECO:0007669"/>
    <property type="project" value="UniProtKB-UniPathway"/>
</dbReference>
<dbReference type="Gene3D" id="3.30.950.10">
    <property type="entry name" value="Methyltransferase, Cobalt-precorrin-4 Transmethylase, Domain 2"/>
    <property type="match status" value="1"/>
</dbReference>
<comment type="pathway">
    <text evidence="1">Cofactor biosynthesis; adenosylcobalamin biosynthesis.</text>
</comment>
<dbReference type="InterPro" id="IPR020596">
    <property type="entry name" value="rRNA_Ade_Mease_Trfase_CS"/>
</dbReference>
<dbReference type="PANTHER" id="PTHR43182">
    <property type="entry name" value="COBALT-PRECORRIN-6B C(15)-METHYLTRANSFERASE (DECARBOXYLATING)"/>
    <property type="match status" value="1"/>
</dbReference>
<dbReference type="Gene3D" id="3.40.1010.10">
    <property type="entry name" value="Cobalt-precorrin-4 Transmethylase, Domain 1"/>
    <property type="match status" value="1"/>
</dbReference>
<dbReference type="GO" id="GO:0000179">
    <property type="term" value="F:rRNA (adenine-N6,N6-)-dimethyltransferase activity"/>
    <property type="evidence" value="ECO:0007669"/>
    <property type="project" value="InterPro"/>
</dbReference>
<dbReference type="GO" id="GO:0008276">
    <property type="term" value="F:protein methyltransferase activity"/>
    <property type="evidence" value="ECO:0007669"/>
    <property type="project" value="InterPro"/>
</dbReference>
<dbReference type="CDD" id="cd11644">
    <property type="entry name" value="Precorrin-6Y-MT"/>
    <property type="match status" value="1"/>
</dbReference>
<sequence length="412" mass="43942">MEKVQIIGIGDDGLEGLTAAARQRLQQAVLILGARQALAAVESLPAQKLDIGGDLEQIVRRIDAAQGKLIAVLASGDPLFYGTARFLCDRLGKDRFEVTPHVSSMQLAFARVKESWDDAYLTSLATQPLDLVAEKARTATKVGLFTTDAAPPAAVAQALLDRGIDYFTVYVCENLGAPDECVTQGELEEVATQQFSALNVMILVRKPGVPDRPASMVGRRLFGNPDDAFLQSQPKRGLLTPAEVRAIALAELDIGRSSVVWDVGAGSGSVSIEAAQVAAAGSVYAIEMDPEDYALIAANSERFGVTNLIPVLGQAPDAWQGLPDPDAIFVGGTGRHIRGLVEQAFEKLKPGGRLVANVGSIDNLADVRKVLHKAAGDTKVLMVNISRGNDQLDRLRFEALNPTFLIIAVRGK</sequence>
<dbReference type="InterPro" id="IPR050714">
    <property type="entry name" value="Cobalamin_biosynth_MTase"/>
</dbReference>
<keyword evidence="5" id="KW-0949">S-adenosyl-L-methionine</keyword>
<evidence type="ECO:0000259" key="6">
    <source>
        <dbReference type="Pfam" id="PF00590"/>
    </source>
</evidence>
<dbReference type="PANTHER" id="PTHR43182:SF1">
    <property type="entry name" value="COBALT-PRECORRIN-7 C(5)-METHYLTRANSFERASE"/>
    <property type="match status" value="1"/>
</dbReference>
<dbReference type="Gene3D" id="3.40.50.150">
    <property type="entry name" value="Vaccinia Virus protein VP39"/>
    <property type="match status" value="1"/>
</dbReference>
<evidence type="ECO:0000256" key="3">
    <source>
        <dbReference type="ARBA" id="ARBA00022603"/>
    </source>
</evidence>
<dbReference type="InterPro" id="IPR012818">
    <property type="entry name" value="CbiE"/>
</dbReference>
<evidence type="ECO:0000256" key="5">
    <source>
        <dbReference type="ARBA" id="ARBA00022691"/>
    </source>
</evidence>
<reference evidence="7 8" key="1">
    <citation type="submission" date="2019-02" db="EMBL/GenBank/DDBJ databases">
        <title>Deep-cultivation of Planctomycetes and their phenomic and genomic characterization uncovers novel biology.</title>
        <authorList>
            <person name="Wiegand S."/>
            <person name="Jogler M."/>
            <person name="Boedeker C."/>
            <person name="Pinto D."/>
            <person name="Vollmers J."/>
            <person name="Rivas-Marin E."/>
            <person name="Kohn T."/>
            <person name="Peeters S.H."/>
            <person name="Heuer A."/>
            <person name="Rast P."/>
            <person name="Oberbeckmann S."/>
            <person name="Bunk B."/>
            <person name="Jeske O."/>
            <person name="Meyerdierks A."/>
            <person name="Storesund J.E."/>
            <person name="Kallscheuer N."/>
            <person name="Luecker S."/>
            <person name="Lage O.M."/>
            <person name="Pohl T."/>
            <person name="Merkel B.J."/>
            <person name="Hornburger P."/>
            <person name="Mueller R.-W."/>
            <person name="Bruemmer F."/>
            <person name="Labrenz M."/>
            <person name="Spormann A.M."/>
            <person name="Op den Camp H."/>
            <person name="Overmann J."/>
            <person name="Amann R."/>
            <person name="Jetten M.S.M."/>
            <person name="Mascher T."/>
            <person name="Medema M.H."/>
            <person name="Devos D.P."/>
            <person name="Kaster A.-K."/>
            <person name="Ovreas L."/>
            <person name="Rohde M."/>
            <person name="Galperin M.Y."/>
            <person name="Jogler C."/>
        </authorList>
    </citation>
    <scope>NUCLEOTIDE SEQUENCE [LARGE SCALE GENOMIC DNA]</scope>
    <source>
        <strain evidence="7 8">ETA_A8</strain>
    </source>
</reference>
<dbReference type="AlphaFoldDB" id="A0A517Y4Q7"/>
<keyword evidence="3 7" id="KW-0489">Methyltransferase</keyword>
<dbReference type="RefSeq" id="WP_145083786.1">
    <property type="nucleotide sequence ID" value="NZ_CP036274.1"/>
</dbReference>
<evidence type="ECO:0000256" key="4">
    <source>
        <dbReference type="ARBA" id="ARBA00022679"/>
    </source>
</evidence>
<accession>A0A517Y4Q7</accession>
<proteinExistence type="predicted"/>
<gene>
    <name evidence="7" type="primary">cobL</name>
    <name evidence="7" type="ORF">ETAA8_02780</name>
</gene>
<dbReference type="NCBIfam" id="TIGR02469">
    <property type="entry name" value="CbiT"/>
    <property type="match status" value="1"/>
</dbReference>
<dbReference type="PROSITE" id="PS01131">
    <property type="entry name" value="RRNA_A_DIMETH"/>
    <property type="match status" value="1"/>
</dbReference>
<dbReference type="InterPro" id="IPR029063">
    <property type="entry name" value="SAM-dependent_MTases_sf"/>
</dbReference>